<dbReference type="EMBL" id="PDCR01000011">
    <property type="protein sequence ID" value="PEG54662.1"/>
    <property type="molecule type" value="Genomic_DNA"/>
</dbReference>
<evidence type="ECO:0000313" key="6">
    <source>
        <dbReference type="Proteomes" id="UP000220340"/>
    </source>
</evidence>
<sequence length="429" mass="46041">MSIRSVLNPLSAFAIRAVETATSRRLLLSVVGQCLLVVVGASYLAFGSLRINPFDSQITVGVDLAESGGLLAGQDVTVRGIPVGRVQSVEVTGDGVLATAVIDGDARIPLQDTTVRVSGLSPAGEQYLDFAPQHTSGPFLADDTVIDRDHTETPIPLWRLLTNVDGVLAQADPAQISSVIDELGVSDQGPEKLRDLFNGAQLLLNTLDGVLPQTTTLLRSSRSVFRLLDESSAGLQATSDNLAVTLGGIGAKDAGIRTLLDRTPHLLQTVDTVIADNSPTMVQLLGDLTTVSQLSYVRVPALDRMFSEDRQPLLNGIRSLMHDGAIWAIADIYPRPVCDYPHPRDVPFIPNYPEPYLYTYCQNPDPNLLVRGARNAPRPAGDDTALPPPGLDPLRRADPTPITEHTIELPYGGPQLPPESEPILQGGQW</sequence>
<dbReference type="InterPro" id="IPR052336">
    <property type="entry name" value="MlaD_Phospholipid_Transporter"/>
</dbReference>
<keyword evidence="2" id="KW-1133">Transmembrane helix</keyword>
<comment type="caution">
    <text evidence="5">The sequence shown here is derived from an EMBL/GenBank/DDBJ whole genome shotgun (WGS) entry which is preliminary data.</text>
</comment>
<feature type="region of interest" description="Disordered" evidence="1">
    <location>
        <begin position="371"/>
        <end position="429"/>
    </location>
</feature>
<keyword evidence="2" id="KW-0812">Transmembrane</keyword>
<dbReference type="GO" id="GO:0005576">
    <property type="term" value="C:extracellular region"/>
    <property type="evidence" value="ECO:0007669"/>
    <property type="project" value="TreeGrafter"/>
</dbReference>
<evidence type="ECO:0000256" key="2">
    <source>
        <dbReference type="SAM" id="Phobius"/>
    </source>
</evidence>
<feature type="domain" description="Mce/MlaD" evidence="3">
    <location>
        <begin position="58"/>
        <end position="132"/>
    </location>
</feature>
<feature type="domain" description="Mammalian cell entry C-terminal" evidence="4">
    <location>
        <begin position="140"/>
        <end position="306"/>
    </location>
</feature>
<organism evidence="5 6">
    <name type="scientific">Mycolicibacterium diernhoferi</name>
    <dbReference type="NCBI Taxonomy" id="1801"/>
    <lineage>
        <taxon>Bacteria</taxon>
        <taxon>Bacillati</taxon>
        <taxon>Actinomycetota</taxon>
        <taxon>Actinomycetes</taxon>
        <taxon>Mycobacteriales</taxon>
        <taxon>Mycobacteriaceae</taxon>
        <taxon>Mycolicibacterium</taxon>
    </lineage>
</organism>
<dbReference type="Proteomes" id="UP000220340">
    <property type="component" value="Unassembled WGS sequence"/>
</dbReference>
<evidence type="ECO:0000313" key="5">
    <source>
        <dbReference type="EMBL" id="PEG54662.1"/>
    </source>
</evidence>
<evidence type="ECO:0000256" key="1">
    <source>
        <dbReference type="SAM" id="MobiDB-lite"/>
    </source>
</evidence>
<reference evidence="5 6" key="1">
    <citation type="submission" date="2017-10" db="EMBL/GenBank/DDBJ databases">
        <title>The new phylogeny of genus Mycobacterium.</title>
        <authorList>
            <person name="Tortoli E."/>
            <person name="Trovato A."/>
            <person name="Cirillo D.M."/>
        </authorList>
    </citation>
    <scope>NUCLEOTIDE SEQUENCE [LARGE SCALE GENOMIC DNA]</scope>
    <source>
        <strain evidence="5 6">IP141170001</strain>
    </source>
</reference>
<keyword evidence="2" id="KW-0472">Membrane</keyword>
<dbReference type="AlphaFoldDB" id="A0A2A7NVT1"/>
<dbReference type="OrthoDB" id="3606263at2"/>
<dbReference type="PANTHER" id="PTHR33371">
    <property type="entry name" value="INTERMEMBRANE PHOSPHOLIPID TRANSPORT SYSTEM BINDING PROTEIN MLAD-RELATED"/>
    <property type="match status" value="1"/>
</dbReference>
<protein>
    <submittedName>
        <fullName evidence="5">MCE family protein</fullName>
    </submittedName>
</protein>
<keyword evidence="6" id="KW-1185">Reference proteome</keyword>
<dbReference type="Pfam" id="PF02470">
    <property type="entry name" value="MlaD"/>
    <property type="match status" value="1"/>
</dbReference>
<name>A0A2A7NVT1_9MYCO</name>
<dbReference type="Pfam" id="PF11887">
    <property type="entry name" value="Mce4_CUP1"/>
    <property type="match status" value="1"/>
</dbReference>
<dbReference type="PANTHER" id="PTHR33371:SF16">
    <property type="entry name" value="MCE-FAMILY PROTEIN MCE3F"/>
    <property type="match status" value="1"/>
</dbReference>
<evidence type="ECO:0000259" key="3">
    <source>
        <dbReference type="Pfam" id="PF02470"/>
    </source>
</evidence>
<dbReference type="InterPro" id="IPR024516">
    <property type="entry name" value="Mce_C"/>
</dbReference>
<gene>
    <name evidence="5" type="ORF">CRI78_10245</name>
</gene>
<accession>A0A2A7NVT1</accession>
<proteinExistence type="predicted"/>
<feature type="transmembrane region" description="Helical" evidence="2">
    <location>
        <begin position="26"/>
        <end position="46"/>
    </location>
</feature>
<evidence type="ECO:0000259" key="4">
    <source>
        <dbReference type="Pfam" id="PF11887"/>
    </source>
</evidence>
<dbReference type="InterPro" id="IPR003399">
    <property type="entry name" value="Mce/MlaD"/>
</dbReference>